<feature type="domain" description="Aminotransferase-like plant mobile" evidence="1">
    <location>
        <begin position="55"/>
        <end position="114"/>
    </location>
</feature>
<proteinExistence type="predicted"/>
<organism evidence="2 3">
    <name type="scientific">Stephania cephalantha</name>
    <dbReference type="NCBI Taxonomy" id="152367"/>
    <lineage>
        <taxon>Eukaryota</taxon>
        <taxon>Viridiplantae</taxon>
        <taxon>Streptophyta</taxon>
        <taxon>Embryophyta</taxon>
        <taxon>Tracheophyta</taxon>
        <taxon>Spermatophyta</taxon>
        <taxon>Magnoliopsida</taxon>
        <taxon>Ranunculales</taxon>
        <taxon>Menispermaceae</taxon>
        <taxon>Menispermoideae</taxon>
        <taxon>Cissampelideae</taxon>
        <taxon>Stephania</taxon>
    </lineage>
</organism>
<name>A0AAP0PZ66_9MAGN</name>
<dbReference type="AlphaFoldDB" id="A0AAP0PZ66"/>
<dbReference type="PANTHER" id="PTHR46033:SF8">
    <property type="entry name" value="PROTEIN MAINTENANCE OF MERISTEMS-LIKE"/>
    <property type="match status" value="1"/>
</dbReference>
<evidence type="ECO:0000313" key="2">
    <source>
        <dbReference type="EMBL" id="KAK9157946.1"/>
    </source>
</evidence>
<evidence type="ECO:0000259" key="1">
    <source>
        <dbReference type="Pfam" id="PF10536"/>
    </source>
</evidence>
<dbReference type="PANTHER" id="PTHR46033">
    <property type="entry name" value="PROTEIN MAIN-LIKE 2"/>
    <property type="match status" value="1"/>
</dbReference>
<keyword evidence="3" id="KW-1185">Reference proteome</keyword>
<reference evidence="2 3" key="1">
    <citation type="submission" date="2024-01" db="EMBL/GenBank/DDBJ databases">
        <title>Genome assemblies of Stephania.</title>
        <authorList>
            <person name="Yang L."/>
        </authorList>
    </citation>
    <scope>NUCLEOTIDE SEQUENCE [LARGE SCALE GENOMIC DNA]</scope>
    <source>
        <strain evidence="2">JXDWG</strain>
        <tissue evidence="2">Leaf</tissue>
    </source>
</reference>
<dbReference type="InterPro" id="IPR019557">
    <property type="entry name" value="AminoTfrase-like_pln_mobile"/>
</dbReference>
<dbReference type="Proteomes" id="UP001419268">
    <property type="component" value="Unassembled WGS sequence"/>
</dbReference>
<dbReference type="GO" id="GO:0010073">
    <property type="term" value="P:meristem maintenance"/>
    <property type="evidence" value="ECO:0007669"/>
    <property type="project" value="InterPro"/>
</dbReference>
<sequence length="127" mass="14757">MKKSNYKTRLLLYLPCPLLKCTNHGAQIEEWDLQSCHPNTEGFQRIIQRSGLTLLINCSYQKGNKELISTFVKWWQPKTNTFHMPLGDISITYEDVNILLKISVICKVVAMESFSRYTEDSRKEALN</sequence>
<gene>
    <name evidence="2" type="ORF">Scep_004520</name>
</gene>
<evidence type="ECO:0000313" key="3">
    <source>
        <dbReference type="Proteomes" id="UP001419268"/>
    </source>
</evidence>
<dbReference type="EMBL" id="JBBNAG010000002">
    <property type="protein sequence ID" value="KAK9157946.1"/>
    <property type="molecule type" value="Genomic_DNA"/>
</dbReference>
<accession>A0AAP0PZ66</accession>
<protein>
    <recommendedName>
        <fullName evidence="1">Aminotransferase-like plant mobile domain-containing protein</fullName>
    </recommendedName>
</protein>
<dbReference type="InterPro" id="IPR044824">
    <property type="entry name" value="MAIN-like"/>
</dbReference>
<comment type="caution">
    <text evidence="2">The sequence shown here is derived from an EMBL/GenBank/DDBJ whole genome shotgun (WGS) entry which is preliminary data.</text>
</comment>
<dbReference type="Pfam" id="PF10536">
    <property type="entry name" value="PMD"/>
    <property type="match status" value="1"/>
</dbReference>